<dbReference type="EMBL" id="CP029550">
    <property type="protein sequence ID" value="AWN41448.1"/>
    <property type="molecule type" value="Genomic_DNA"/>
</dbReference>
<name>A0A2U8W774_9HYPH</name>
<evidence type="ECO:0000313" key="10">
    <source>
        <dbReference type="Proteomes" id="UP000245926"/>
    </source>
</evidence>
<dbReference type="RefSeq" id="WP_109890473.1">
    <property type="nucleotide sequence ID" value="NZ_CP029550.1"/>
</dbReference>
<evidence type="ECO:0000256" key="1">
    <source>
        <dbReference type="ARBA" id="ARBA00001936"/>
    </source>
</evidence>
<evidence type="ECO:0000256" key="2">
    <source>
        <dbReference type="ARBA" id="ARBA00001946"/>
    </source>
</evidence>
<dbReference type="GO" id="GO:0046872">
    <property type="term" value="F:metal ion binding"/>
    <property type="evidence" value="ECO:0007669"/>
    <property type="project" value="UniProtKB-KW"/>
</dbReference>
<comment type="cofactor">
    <cofactor evidence="1">
        <name>Mn(2+)</name>
        <dbReference type="ChEBI" id="CHEBI:29035"/>
    </cofactor>
</comment>
<proteinExistence type="predicted"/>
<dbReference type="GO" id="GO:0016818">
    <property type="term" value="F:hydrolase activity, acting on acid anhydrides, in phosphorus-containing anhydrides"/>
    <property type="evidence" value="ECO:0007669"/>
    <property type="project" value="InterPro"/>
</dbReference>
<organism evidence="9 10">
    <name type="scientific">Methylobacterium durans</name>
    <dbReference type="NCBI Taxonomy" id="2202825"/>
    <lineage>
        <taxon>Bacteria</taxon>
        <taxon>Pseudomonadati</taxon>
        <taxon>Pseudomonadota</taxon>
        <taxon>Alphaproteobacteria</taxon>
        <taxon>Hyphomicrobiales</taxon>
        <taxon>Methylobacteriaceae</taxon>
        <taxon>Methylobacterium</taxon>
    </lineage>
</organism>
<accession>A0A2U8W774</accession>
<keyword evidence="4 9" id="KW-0378">Hydrolase</keyword>
<evidence type="ECO:0000256" key="3">
    <source>
        <dbReference type="ARBA" id="ARBA00022723"/>
    </source>
</evidence>
<dbReference type="Proteomes" id="UP000245926">
    <property type="component" value="Chromosome"/>
</dbReference>
<dbReference type="OrthoDB" id="9805905at2"/>
<dbReference type="InterPro" id="IPR000086">
    <property type="entry name" value="NUDIX_hydrolase_dom"/>
</dbReference>
<dbReference type="InterPro" id="IPR039121">
    <property type="entry name" value="NUDT19"/>
</dbReference>
<dbReference type="SUPFAM" id="SSF55811">
    <property type="entry name" value="Nudix"/>
    <property type="match status" value="1"/>
</dbReference>
<evidence type="ECO:0000259" key="8">
    <source>
        <dbReference type="PROSITE" id="PS51462"/>
    </source>
</evidence>
<evidence type="ECO:0000256" key="4">
    <source>
        <dbReference type="ARBA" id="ARBA00022801"/>
    </source>
</evidence>
<keyword evidence="3" id="KW-0479">Metal-binding</keyword>
<evidence type="ECO:0000256" key="5">
    <source>
        <dbReference type="ARBA" id="ARBA00022842"/>
    </source>
</evidence>
<keyword evidence="10" id="KW-1185">Reference proteome</keyword>
<comment type="cofactor">
    <cofactor evidence="2">
        <name>Mg(2+)</name>
        <dbReference type="ChEBI" id="CHEBI:18420"/>
    </cofactor>
</comment>
<keyword evidence="6" id="KW-0464">Manganese</keyword>
<feature type="region of interest" description="Disordered" evidence="7">
    <location>
        <begin position="1"/>
        <end position="26"/>
    </location>
</feature>
<dbReference type="InterPro" id="IPR015797">
    <property type="entry name" value="NUDIX_hydrolase-like_dom_sf"/>
</dbReference>
<feature type="compositionally biased region" description="Low complexity" evidence="7">
    <location>
        <begin position="16"/>
        <end position="26"/>
    </location>
</feature>
<dbReference type="CDD" id="cd18870">
    <property type="entry name" value="NUDIX_AcylCoAdiphos_Nudt19"/>
    <property type="match status" value="1"/>
</dbReference>
<gene>
    <name evidence="9" type="ORF">DK389_14125</name>
</gene>
<dbReference type="AlphaFoldDB" id="A0A2U8W774"/>
<dbReference type="PANTHER" id="PTHR12318">
    <property type="entry name" value="TESTOSTERONE-REGULATED PROTEIN RP2"/>
    <property type="match status" value="1"/>
</dbReference>
<dbReference type="PANTHER" id="PTHR12318:SF0">
    <property type="entry name" value="ACYL-COENZYME A DIPHOSPHATASE NUDT19"/>
    <property type="match status" value="1"/>
</dbReference>
<dbReference type="Gene3D" id="3.90.79.10">
    <property type="entry name" value="Nucleoside Triphosphate Pyrophosphohydrolase"/>
    <property type="match status" value="1"/>
</dbReference>
<dbReference type="KEGG" id="mets:DK389_14125"/>
<evidence type="ECO:0000256" key="6">
    <source>
        <dbReference type="ARBA" id="ARBA00023211"/>
    </source>
</evidence>
<reference evidence="10" key="1">
    <citation type="submission" date="2018-05" db="EMBL/GenBank/DDBJ databases">
        <title>Complete Genome Sequence of Methylobacterium sp. 17SD2-17.</title>
        <authorList>
            <person name="Srinivasan S."/>
        </authorList>
    </citation>
    <scope>NUCLEOTIDE SEQUENCE [LARGE SCALE GENOMIC DNA]</scope>
    <source>
        <strain evidence="10">17SD2-17</strain>
    </source>
</reference>
<keyword evidence="5" id="KW-0460">Magnesium</keyword>
<protein>
    <submittedName>
        <fullName evidence="9">NUDIX hydrolase</fullName>
    </submittedName>
</protein>
<feature type="domain" description="Nudix hydrolase" evidence="8">
    <location>
        <begin position="29"/>
        <end position="223"/>
    </location>
</feature>
<dbReference type="PROSITE" id="PS51462">
    <property type="entry name" value="NUDIX"/>
    <property type="match status" value="1"/>
</dbReference>
<sequence length="251" mass="27827">MDQRTNETPTREPVSAAPDPARKAAALRPRDAATLIVLDRRGRTPKVLMGRRNPGLVFMPGKFVFPGGRIEAGDRHMPVAGALSARDEAALEARVTRPPRHLGRVLALAAIRETYEETGLLLGTREYGPPERVPEGAWQAFGRQGVLPDLETLNLVARAITPPGRPRRFDTRFFAVDRTSVAAEQPGIVGEAAELVELAWVRLPDARKLDLPFITNLILDELEEQLKSDFAPHRPIPFHTMQHGKRVRTVL</sequence>
<evidence type="ECO:0000313" key="9">
    <source>
        <dbReference type="EMBL" id="AWN41448.1"/>
    </source>
</evidence>
<evidence type="ECO:0000256" key="7">
    <source>
        <dbReference type="SAM" id="MobiDB-lite"/>
    </source>
</evidence>